<organism evidence="1 2">
    <name type="scientific">Pseudozyma hubeiensis (strain SY62)</name>
    <name type="common">Yeast</name>
    <dbReference type="NCBI Taxonomy" id="1305764"/>
    <lineage>
        <taxon>Eukaryota</taxon>
        <taxon>Fungi</taxon>
        <taxon>Dikarya</taxon>
        <taxon>Basidiomycota</taxon>
        <taxon>Ustilaginomycotina</taxon>
        <taxon>Ustilaginomycetes</taxon>
        <taxon>Ustilaginales</taxon>
        <taxon>Ustilaginaceae</taxon>
        <taxon>Pseudozyma</taxon>
    </lineage>
</organism>
<protein>
    <submittedName>
        <fullName evidence="1">Uncharacterized protein</fullName>
    </submittedName>
</protein>
<dbReference type="AlphaFoldDB" id="R9P7L5"/>
<name>R9P7L5_PSEHS</name>
<dbReference type="Proteomes" id="UP000014071">
    <property type="component" value="Unassembled WGS sequence"/>
</dbReference>
<reference evidence="2" key="1">
    <citation type="journal article" date="2013" name="Genome Announc.">
        <title>Draft genome sequence of the basidiomycetous yeast-like fungus Pseudozyma hubeiensis SY62, which produces an abundant amount of the biosurfactant mannosylerythritol lipids.</title>
        <authorList>
            <person name="Konishi M."/>
            <person name="Hatada Y."/>
            <person name="Horiuchi J."/>
        </authorList>
    </citation>
    <scope>NUCLEOTIDE SEQUENCE [LARGE SCALE GENOMIC DNA]</scope>
    <source>
        <strain evidence="2">SY62</strain>
    </source>
</reference>
<accession>R9P7L5</accession>
<dbReference type="EMBL" id="DF238808">
    <property type="protein sequence ID" value="GAC97252.1"/>
    <property type="molecule type" value="Genomic_DNA"/>
</dbReference>
<evidence type="ECO:0000313" key="1">
    <source>
        <dbReference type="EMBL" id="GAC97252.1"/>
    </source>
</evidence>
<keyword evidence="2" id="KW-1185">Reference proteome</keyword>
<gene>
    <name evidence="1" type="ORF">PHSY_004837</name>
</gene>
<dbReference type="HOGENOM" id="CLU_2278681_0_0_1"/>
<dbReference type="GeneID" id="24110118"/>
<proteinExistence type="predicted"/>
<evidence type="ECO:0000313" key="2">
    <source>
        <dbReference type="Proteomes" id="UP000014071"/>
    </source>
</evidence>
<sequence length="102" mass="11286">MALLPAVSQLQALVFTRVNQIEAFSGTGTIPRAASWTLTTHAPIPLPWLSNQYGIHSRFPAIFAEDRQCRPECFVDLVDLVLNGHDQHRSSGEEIDLTLSSL</sequence>
<dbReference type="RefSeq" id="XP_012190839.1">
    <property type="nucleotide sequence ID" value="XM_012335449.1"/>
</dbReference>